<dbReference type="EMBL" id="JRYR02000001">
    <property type="protein sequence ID" value="OHX67819.1"/>
    <property type="molecule type" value="Genomic_DNA"/>
</dbReference>
<protein>
    <submittedName>
        <fullName evidence="1">Uncharacterized protein</fullName>
    </submittedName>
</protein>
<dbReference type="RefSeq" id="WP_044219630.1">
    <property type="nucleotide sequence ID" value="NZ_JRYR02000001.1"/>
</dbReference>
<evidence type="ECO:0000313" key="2">
    <source>
        <dbReference type="Proteomes" id="UP000179797"/>
    </source>
</evidence>
<dbReference type="PROSITE" id="PS51257">
    <property type="entry name" value="PROKAR_LIPOPROTEIN"/>
    <property type="match status" value="1"/>
</dbReference>
<keyword evidence="2" id="KW-1185">Reference proteome</keyword>
<evidence type="ECO:0000313" key="1">
    <source>
        <dbReference type="EMBL" id="OHX67819.1"/>
    </source>
</evidence>
<proteinExistence type="predicted"/>
<dbReference type="OrthoDB" id="979534at2"/>
<comment type="caution">
    <text evidence="1">The sequence shown here is derived from an EMBL/GenBank/DDBJ whole genome shotgun (WGS) entry which is preliminary data.</text>
</comment>
<sequence>MHRFTFKILSSLLLFLTITSCGLKTSDKINANDVNRQIKERKIKRIQESDIADQAYKIGVALSDSIFTINCGDIPVDLIKVNKKEFINKVWVDCDVPSDGLTKQVWEAYQYSIKNNIKLDDNLQRIKEDNAVKAYLFSSPKIVNDSLKILQIELNHKALVLSLY</sequence>
<reference evidence="1 2" key="1">
    <citation type="journal article" date="2012" name="Int. J. Syst. Evol. Microbiol.">
        <title>Flammeovirga pacifica sp. nov., isolated from deep-sea sediment.</title>
        <authorList>
            <person name="Xu H."/>
            <person name="Fu Y."/>
            <person name="Yang N."/>
            <person name="Ding Z."/>
            <person name="Lai Q."/>
            <person name="Zeng R."/>
        </authorList>
    </citation>
    <scope>NUCLEOTIDE SEQUENCE [LARGE SCALE GENOMIC DNA]</scope>
    <source>
        <strain evidence="2">DSM 24597 / LMG 26175 / WPAGA1</strain>
    </source>
</reference>
<gene>
    <name evidence="1" type="ORF">NH26_16475</name>
</gene>
<organism evidence="1 2">
    <name type="scientific">Flammeovirga pacifica</name>
    <dbReference type="NCBI Taxonomy" id="915059"/>
    <lineage>
        <taxon>Bacteria</taxon>
        <taxon>Pseudomonadati</taxon>
        <taxon>Bacteroidota</taxon>
        <taxon>Cytophagia</taxon>
        <taxon>Cytophagales</taxon>
        <taxon>Flammeovirgaceae</taxon>
        <taxon>Flammeovirga</taxon>
    </lineage>
</organism>
<accession>A0A1S1Z3G1</accession>
<dbReference type="AlphaFoldDB" id="A0A1S1Z3G1"/>
<name>A0A1S1Z3G1_FLAPC</name>
<dbReference type="STRING" id="915059.NH26_16475"/>
<dbReference type="Proteomes" id="UP000179797">
    <property type="component" value="Unassembled WGS sequence"/>
</dbReference>